<evidence type="ECO:0000313" key="1">
    <source>
        <dbReference type="EMBL" id="QUH28143.1"/>
    </source>
</evidence>
<organism evidence="1 2">
    <name type="scientific">Vallitalea guaymasensis</name>
    <dbReference type="NCBI Taxonomy" id="1185412"/>
    <lineage>
        <taxon>Bacteria</taxon>
        <taxon>Bacillati</taxon>
        <taxon>Bacillota</taxon>
        <taxon>Clostridia</taxon>
        <taxon>Lachnospirales</taxon>
        <taxon>Vallitaleaceae</taxon>
        <taxon>Vallitalea</taxon>
    </lineage>
</organism>
<name>A0A8J8M8B6_9FIRM</name>
<sequence>MDGQIIKELIICMSKLDKEEKLEILNMTKGLLIKNNDNKKDNYNVLYK</sequence>
<dbReference type="Proteomes" id="UP000677305">
    <property type="component" value="Chromosome"/>
</dbReference>
<gene>
    <name evidence="1" type="ORF">HYG85_04130</name>
</gene>
<dbReference type="RefSeq" id="WP_212692407.1">
    <property type="nucleotide sequence ID" value="NZ_CP058561.1"/>
</dbReference>
<proteinExistence type="predicted"/>
<accession>A0A8J8M8B6</accession>
<dbReference type="KEGG" id="vgu:HYG85_04130"/>
<dbReference type="AlphaFoldDB" id="A0A8J8M8B6"/>
<keyword evidence="2" id="KW-1185">Reference proteome</keyword>
<protein>
    <submittedName>
        <fullName evidence="1">Uncharacterized protein</fullName>
    </submittedName>
</protein>
<reference evidence="1 2" key="1">
    <citation type="submission" date="2020-07" db="EMBL/GenBank/DDBJ databases">
        <title>Vallitalea guaymasensis genome.</title>
        <authorList>
            <person name="Postec A."/>
        </authorList>
    </citation>
    <scope>NUCLEOTIDE SEQUENCE [LARGE SCALE GENOMIC DNA]</scope>
    <source>
        <strain evidence="1 2">Ra1766G1</strain>
    </source>
</reference>
<evidence type="ECO:0000313" key="2">
    <source>
        <dbReference type="Proteomes" id="UP000677305"/>
    </source>
</evidence>
<dbReference type="EMBL" id="CP058561">
    <property type="protein sequence ID" value="QUH28143.1"/>
    <property type="molecule type" value="Genomic_DNA"/>
</dbReference>